<keyword evidence="1" id="KW-0732">Signal</keyword>
<dbReference type="GO" id="GO:0005739">
    <property type="term" value="C:mitochondrion"/>
    <property type="evidence" value="ECO:0007669"/>
    <property type="project" value="GOC"/>
</dbReference>
<evidence type="ECO:0008006" key="4">
    <source>
        <dbReference type="Google" id="ProtNLM"/>
    </source>
</evidence>
<evidence type="ECO:0000313" key="2">
    <source>
        <dbReference type="EMBL" id="KAK1125097.1"/>
    </source>
</evidence>
<name>A0AA40KLT2_9HYME</name>
<dbReference type="GO" id="GO:0034551">
    <property type="term" value="P:mitochondrial respiratory chain complex III assembly"/>
    <property type="evidence" value="ECO:0007669"/>
    <property type="project" value="InterPro"/>
</dbReference>
<dbReference type="EMBL" id="JAHYIQ010000017">
    <property type="protein sequence ID" value="KAK1125097.1"/>
    <property type="molecule type" value="Genomic_DNA"/>
</dbReference>
<reference evidence="2" key="1">
    <citation type="submission" date="2021-10" db="EMBL/GenBank/DDBJ databases">
        <title>Melipona bicolor Genome sequencing and assembly.</title>
        <authorList>
            <person name="Araujo N.S."/>
            <person name="Arias M.C."/>
        </authorList>
    </citation>
    <scope>NUCLEOTIDE SEQUENCE</scope>
    <source>
        <strain evidence="2">USP_2M_L1-L4_2017</strain>
        <tissue evidence="2">Whole body</tissue>
    </source>
</reference>
<evidence type="ECO:0000313" key="3">
    <source>
        <dbReference type="Proteomes" id="UP001177670"/>
    </source>
</evidence>
<accession>A0AA40KLT2</accession>
<sequence>MPHSVSWFRYISFLTLSFLSAACGSQVVHEIYRPLDDLDDLIEEAFQNRLSELQNQNDSSFNVGQGDKSVRGK</sequence>
<feature type="signal peptide" evidence="1">
    <location>
        <begin position="1"/>
        <end position="24"/>
    </location>
</feature>
<dbReference type="Proteomes" id="UP001177670">
    <property type="component" value="Unassembled WGS sequence"/>
</dbReference>
<feature type="chain" id="PRO_5041467328" description="Secreted protein" evidence="1">
    <location>
        <begin position="25"/>
        <end position="73"/>
    </location>
</feature>
<evidence type="ECO:0000256" key="1">
    <source>
        <dbReference type="SAM" id="SignalP"/>
    </source>
</evidence>
<proteinExistence type="predicted"/>
<dbReference type="AlphaFoldDB" id="A0AA40KLT2"/>
<organism evidence="2 3">
    <name type="scientific">Melipona bicolor</name>
    <dbReference type="NCBI Taxonomy" id="60889"/>
    <lineage>
        <taxon>Eukaryota</taxon>
        <taxon>Metazoa</taxon>
        <taxon>Ecdysozoa</taxon>
        <taxon>Arthropoda</taxon>
        <taxon>Hexapoda</taxon>
        <taxon>Insecta</taxon>
        <taxon>Pterygota</taxon>
        <taxon>Neoptera</taxon>
        <taxon>Endopterygota</taxon>
        <taxon>Hymenoptera</taxon>
        <taxon>Apocrita</taxon>
        <taxon>Aculeata</taxon>
        <taxon>Apoidea</taxon>
        <taxon>Anthophila</taxon>
        <taxon>Apidae</taxon>
        <taxon>Melipona</taxon>
    </lineage>
</organism>
<dbReference type="Pfam" id="PF14990">
    <property type="entry name" value="DUF4516"/>
    <property type="match status" value="1"/>
</dbReference>
<protein>
    <recommendedName>
        <fullName evidence="4">Secreted protein</fullName>
    </recommendedName>
</protein>
<comment type="caution">
    <text evidence="2">The sequence shown here is derived from an EMBL/GenBank/DDBJ whole genome shotgun (WGS) entry which is preliminary data.</text>
</comment>
<dbReference type="InterPro" id="IPR027858">
    <property type="entry name" value="BRAWNIN"/>
</dbReference>
<keyword evidence="3" id="KW-1185">Reference proteome</keyword>
<gene>
    <name evidence="2" type="ORF">K0M31_006435</name>
</gene>